<dbReference type="AlphaFoldDB" id="A0A285RQF3"/>
<evidence type="ECO:0000313" key="5">
    <source>
        <dbReference type="EMBL" id="SOB96351.1"/>
    </source>
</evidence>
<dbReference type="GO" id="GO:0045892">
    <property type="term" value="P:negative regulation of DNA-templated transcription"/>
    <property type="evidence" value="ECO:0007669"/>
    <property type="project" value="TreeGrafter"/>
</dbReference>
<dbReference type="Gene3D" id="3.40.1410.10">
    <property type="entry name" value="Chorismate lyase-like"/>
    <property type="match status" value="1"/>
</dbReference>
<dbReference type="PANTHER" id="PTHR44846:SF1">
    <property type="entry name" value="MANNOSYL-D-GLYCERATE TRANSPORT_METABOLISM SYSTEM REPRESSOR MNGR-RELATED"/>
    <property type="match status" value="1"/>
</dbReference>
<dbReference type="OrthoDB" id="9808698at2"/>
<dbReference type="GO" id="GO:0003700">
    <property type="term" value="F:DNA-binding transcription factor activity"/>
    <property type="evidence" value="ECO:0007669"/>
    <property type="project" value="InterPro"/>
</dbReference>
<dbReference type="RefSeq" id="WP_097173962.1">
    <property type="nucleotide sequence ID" value="NZ_OBML01000002.1"/>
</dbReference>
<dbReference type="SUPFAM" id="SSF64288">
    <property type="entry name" value="Chorismate lyase-like"/>
    <property type="match status" value="1"/>
</dbReference>
<dbReference type="PRINTS" id="PR00035">
    <property type="entry name" value="HTHGNTR"/>
</dbReference>
<evidence type="ECO:0000256" key="2">
    <source>
        <dbReference type="ARBA" id="ARBA00023125"/>
    </source>
</evidence>
<name>A0A285RQF3_9HYPH</name>
<dbReference type="InterPro" id="IPR000524">
    <property type="entry name" value="Tscrpt_reg_HTH_GntR"/>
</dbReference>
<keyword evidence="3" id="KW-0804">Transcription</keyword>
<dbReference type="Proteomes" id="UP000219331">
    <property type="component" value="Unassembled WGS sequence"/>
</dbReference>
<evidence type="ECO:0000256" key="3">
    <source>
        <dbReference type="ARBA" id="ARBA00023163"/>
    </source>
</evidence>
<keyword evidence="6" id="KW-1185">Reference proteome</keyword>
<reference evidence="5 6" key="1">
    <citation type="submission" date="2017-08" db="EMBL/GenBank/DDBJ databases">
        <authorList>
            <person name="de Groot N.N."/>
        </authorList>
    </citation>
    <scope>NUCLEOTIDE SEQUENCE [LARGE SCALE GENOMIC DNA]</scope>
    <source>
        <strain evidence="5 6">USBA 352</strain>
    </source>
</reference>
<dbReference type="GO" id="GO:0003677">
    <property type="term" value="F:DNA binding"/>
    <property type="evidence" value="ECO:0007669"/>
    <property type="project" value="UniProtKB-KW"/>
</dbReference>
<keyword evidence="2" id="KW-0238">DNA-binding</keyword>
<dbReference type="Pfam" id="PF07702">
    <property type="entry name" value="UTRA"/>
    <property type="match status" value="1"/>
</dbReference>
<keyword evidence="1" id="KW-0805">Transcription regulation</keyword>
<organism evidence="5 6">
    <name type="scientific">Stappia indica</name>
    <dbReference type="NCBI Taxonomy" id="538381"/>
    <lineage>
        <taxon>Bacteria</taxon>
        <taxon>Pseudomonadati</taxon>
        <taxon>Pseudomonadota</taxon>
        <taxon>Alphaproteobacteria</taxon>
        <taxon>Hyphomicrobiales</taxon>
        <taxon>Stappiaceae</taxon>
        <taxon>Stappia</taxon>
    </lineage>
</organism>
<dbReference type="CDD" id="cd07377">
    <property type="entry name" value="WHTH_GntR"/>
    <property type="match status" value="1"/>
</dbReference>
<dbReference type="PANTHER" id="PTHR44846">
    <property type="entry name" value="MANNOSYL-D-GLYCERATE TRANSPORT/METABOLISM SYSTEM REPRESSOR MNGR-RELATED"/>
    <property type="match status" value="1"/>
</dbReference>
<dbReference type="PROSITE" id="PS50949">
    <property type="entry name" value="HTH_GNTR"/>
    <property type="match status" value="1"/>
</dbReference>
<gene>
    <name evidence="5" type="ORF">SAMN05421512_102168</name>
</gene>
<accession>A0A285RQF3</accession>
<dbReference type="InterPro" id="IPR011663">
    <property type="entry name" value="UTRA"/>
</dbReference>
<dbReference type="InterPro" id="IPR036390">
    <property type="entry name" value="WH_DNA-bd_sf"/>
</dbReference>
<dbReference type="InterPro" id="IPR050679">
    <property type="entry name" value="Bact_HTH_transcr_reg"/>
</dbReference>
<protein>
    <submittedName>
        <fullName evidence="5">GntR family transcriptional regulator</fullName>
    </submittedName>
</protein>
<dbReference type="Gene3D" id="1.10.10.10">
    <property type="entry name" value="Winged helix-like DNA-binding domain superfamily/Winged helix DNA-binding domain"/>
    <property type="match status" value="1"/>
</dbReference>
<evidence type="ECO:0000259" key="4">
    <source>
        <dbReference type="PROSITE" id="PS50949"/>
    </source>
</evidence>
<feature type="domain" description="HTH gntR-type" evidence="4">
    <location>
        <begin position="8"/>
        <end position="76"/>
    </location>
</feature>
<evidence type="ECO:0000256" key="1">
    <source>
        <dbReference type="ARBA" id="ARBA00023015"/>
    </source>
</evidence>
<dbReference type="Pfam" id="PF00392">
    <property type="entry name" value="GntR"/>
    <property type="match status" value="1"/>
</dbReference>
<evidence type="ECO:0000313" key="6">
    <source>
        <dbReference type="Proteomes" id="UP000219331"/>
    </source>
</evidence>
<dbReference type="InterPro" id="IPR028978">
    <property type="entry name" value="Chorismate_lyase_/UTRA_dom_sf"/>
</dbReference>
<sequence>MIAKAGYSPLYRRVEEIMRTRLTDGSWPPGHRLPSEQVLASEFGVAQGTLRKAVETLAAEGLIERRQGKGSFARQPHTARPMFQFFFLARPGGERLTPELRRTTVEEGTADEAEAARLQLAPGAPVARVFRERSLDGKVVLVERIVLPGERFAGIGNLRLPQALYAMYQSEFRVMVTVVHEELRSVAADAEQAGLLEVAPGFPLLAVDRLAYDLEGAPVEWRVSACNTQDLVYSVTLR</sequence>
<dbReference type="SMART" id="SM00345">
    <property type="entry name" value="HTH_GNTR"/>
    <property type="match status" value="1"/>
</dbReference>
<dbReference type="STRING" id="538381.GCA_001696535_03341"/>
<dbReference type="EMBL" id="OBML01000002">
    <property type="protein sequence ID" value="SOB96351.1"/>
    <property type="molecule type" value="Genomic_DNA"/>
</dbReference>
<dbReference type="SUPFAM" id="SSF46785">
    <property type="entry name" value="Winged helix' DNA-binding domain"/>
    <property type="match status" value="1"/>
</dbReference>
<dbReference type="SMART" id="SM00866">
    <property type="entry name" value="UTRA"/>
    <property type="match status" value="1"/>
</dbReference>
<proteinExistence type="predicted"/>
<dbReference type="InterPro" id="IPR036388">
    <property type="entry name" value="WH-like_DNA-bd_sf"/>
</dbReference>